<keyword evidence="5" id="KW-0808">Transferase</keyword>
<dbReference type="GO" id="GO:0003887">
    <property type="term" value="F:DNA-directed DNA polymerase activity"/>
    <property type="evidence" value="ECO:0007669"/>
    <property type="project" value="InterPro"/>
</dbReference>
<feature type="domain" description="BRCT" evidence="14">
    <location>
        <begin position="101"/>
        <end position="190"/>
    </location>
</feature>
<evidence type="ECO:0000256" key="4">
    <source>
        <dbReference type="ARBA" id="ARBA00022634"/>
    </source>
</evidence>
<evidence type="ECO:0000256" key="2">
    <source>
        <dbReference type="ARBA" id="ARBA00010945"/>
    </source>
</evidence>
<dbReference type="PANTHER" id="PTHR45990">
    <property type="entry name" value="DNA REPAIR PROTEIN REV1"/>
    <property type="match status" value="1"/>
</dbReference>
<dbReference type="PROSITE" id="PS50173">
    <property type="entry name" value="UMUC"/>
    <property type="match status" value="1"/>
</dbReference>
<dbReference type="OrthoDB" id="427711at2759"/>
<dbReference type="GO" id="GO:0070987">
    <property type="term" value="P:error-free translesion synthesis"/>
    <property type="evidence" value="ECO:0007669"/>
    <property type="project" value="TreeGrafter"/>
</dbReference>
<evidence type="ECO:0000256" key="5">
    <source>
        <dbReference type="ARBA" id="ARBA00022679"/>
    </source>
</evidence>
<accession>A0A061BLL7</accession>
<comment type="subcellular location">
    <subcellularLocation>
        <location evidence="1">Nucleus</location>
    </subcellularLocation>
</comment>
<reference evidence="16" key="1">
    <citation type="journal article" date="2014" name="Genome Announc.">
        <title>Draft genome sequence of Rhodosporidium toruloides CECT1137, an oleaginous yeast of biotechnological interest.</title>
        <authorList>
            <person name="Morin N."/>
            <person name="Calcas X."/>
            <person name="Devillers H."/>
            <person name="Durrens P."/>
            <person name="Sherman D.J."/>
            <person name="Nicaud J.-M."/>
            <person name="Neuveglise C."/>
        </authorList>
    </citation>
    <scope>NUCLEOTIDE SEQUENCE</scope>
    <source>
        <strain evidence="16">CECT1137</strain>
    </source>
</reference>
<evidence type="ECO:0000256" key="8">
    <source>
        <dbReference type="ARBA" id="ARBA00022763"/>
    </source>
</evidence>
<comment type="similarity">
    <text evidence="2">Belongs to the DNA polymerase type-Y family.</text>
</comment>
<dbReference type="GO" id="GO:0003684">
    <property type="term" value="F:damaged DNA binding"/>
    <property type="evidence" value="ECO:0007669"/>
    <property type="project" value="InterPro"/>
</dbReference>
<name>A0A061BLL7_RHOTO</name>
<feature type="region of interest" description="Disordered" evidence="13">
    <location>
        <begin position="1"/>
        <end position="60"/>
    </location>
</feature>
<proteinExistence type="inferred from homology"/>
<dbReference type="Gene3D" id="1.10.150.20">
    <property type="entry name" value="5' to 3' exonuclease, C-terminal subdomain"/>
    <property type="match status" value="1"/>
</dbReference>
<dbReference type="InterPro" id="IPR001126">
    <property type="entry name" value="UmuC"/>
</dbReference>
<dbReference type="SUPFAM" id="SSF56672">
    <property type="entry name" value="DNA/RNA polymerases"/>
    <property type="match status" value="1"/>
</dbReference>
<dbReference type="EMBL" id="LK052956">
    <property type="protein sequence ID" value="CDR48859.1"/>
    <property type="molecule type" value="Genomic_DNA"/>
</dbReference>
<evidence type="ECO:0000256" key="10">
    <source>
        <dbReference type="ARBA" id="ARBA00023125"/>
    </source>
</evidence>
<dbReference type="Pfam" id="PF16589">
    <property type="entry name" value="BRCT_2"/>
    <property type="match status" value="1"/>
</dbReference>
<dbReference type="Gene3D" id="3.40.1170.60">
    <property type="match status" value="1"/>
</dbReference>
<dbReference type="AlphaFoldDB" id="A0A061BLL7"/>
<dbReference type="Gene3D" id="1.20.58.1280">
    <property type="entry name" value="DNA repair protein Rev1, C-terminal domain"/>
    <property type="match status" value="1"/>
</dbReference>
<evidence type="ECO:0000256" key="6">
    <source>
        <dbReference type="ARBA" id="ARBA00022695"/>
    </source>
</evidence>
<feature type="region of interest" description="Disordered" evidence="13">
    <location>
        <begin position="284"/>
        <end position="359"/>
    </location>
</feature>
<keyword evidence="11" id="KW-0234">DNA repair</keyword>
<organism evidence="16">
    <name type="scientific">Rhodotorula toruloides</name>
    <name type="common">Yeast</name>
    <name type="synonym">Rhodosporidium toruloides</name>
    <dbReference type="NCBI Taxonomy" id="5286"/>
    <lineage>
        <taxon>Eukaryota</taxon>
        <taxon>Fungi</taxon>
        <taxon>Dikarya</taxon>
        <taxon>Basidiomycota</taxon>
        <taxon>Pucciniomycotina</taxon>
        <taxon>Microbotryomycetes</taxon>
        <taxon>Sporidiobolales</taxon>
        <taxon>Sporidiobolaceae</taxon>
        <taxon>Rhodotorula</taxon>
    </lineage>
</organism>
<evidence type="ECO:0000256" key="11">
    <source>
        <dbReference type="ARBA" id="ARBA00023204"/>
    </source>
</evidence>
<evidence type="ECO:0000259" key="15">
    <source>
        <dbReference type="PROSITE" id="PS50173"/>
    </source>
</evidence>
<evidence type="ECO:0000256" key="12">
    <source>
        <dbReference type="ARBA" id="ARBA00023242"/>
    </source>
</evidence>
<feature type="region of interest" description="Disordered" evidence="13">
    <location>
        <begin position="821"/>
        <end position="955"/>
    </location>
</feature>
<keyword evidence="10" id="KW-0238">DNA-binding</keyword>
<dbReference type="GO" id="GO:0042276">
    <property type="term" value="P:error-prone translesion synthesis"/>
    <property type="evidence" value="ECO:0007669"/>
    <property type="project" value="TreeGrafter"/>
</dbReference>
<dbReference type="CDD" id="cd01701">
    <property type="entry name" value="PolY_Rev1"/>
    <property type="match status" value="1"/>
</dbReference>
<dbReference type="SUPFAM" id="SSF52113">
    <property type="entry name" value="BRCT domain"/>
    <property type="match status" value="1"/>
</dbReference>
<dbReference type="InterPro" id="IPR001357">
    <property type="entry name" value="BRCT_dom"/>
</dbReference>
<dbReference type="SUPFAM" id="SSF100879">
    <property type="entry name" value="Lesion bypass DNA polymerase (Y-family), little finger domain"/>
    <property type="match status" value="1"/>
</dbReference>
<dbReference type="SMART" id="SM00292">
    <property type="entry name" value="BRCT"/>
    <property type="match status" value="1"/>
</dbReference>
<evidence type="ECO:0000256" key="1">
    <source>
        <dbReference type="ARBA" id="ARBA00004123"/>
    </source>
</evidence>
<dbReference type="InterPro" id="IPR043502">
    <property type="entry name" value="DNA/RNA_pol_sf"/>
</dbReference>
<keyword evidence="8" id="KW-0227">DNA damage</keyword>
<evidence type="ECO:0000256" key="3">
    <source>
        <dbReference type="ARBA" id="ARBA00020399"/>
    </source>
</evidence>
<dbReference type="InterPro" id="IPR038401">
    <property type="entry name" value="Rev1_C_sf"/>
</dbReference>
<dbReference type="PANTHER" id="PTHR45990:SF1">
    <property type="entry name" value="DNA REPAIR PROTEIN REV1"/>
    <property type="match status" value="1"/>
</dbReference>
<keyword evidence="6" id="KW-0548">Nucleotidyltransferase</keyword>
<evidence type="ECO:0000256" key="7">
    <source>
        <dbReference type="ARBA" id="ARBA00022723"/>
    </source>
</evidence>
<dbReference type="Pfam" id="PF00817">
    <property type="entry name" value="IMS"/>
    <property type="match status" value="1"/>
</dbReference>
<dbReference type="InterPro" id="IPR036420">
    <property type="entry name" value="BRCT_dom_sf"/>
</dbReference>
<dbReference type="Pfam" id="PF21999">
    <property type="entry name" value="IMS_HHH_1"/>
    <property type="match status" value="1"/>
</dbReference>
<dbReference type="GO" id="GO:0006281">
    <property type="term" value="P:DNA repair"/>
    <property type="evidence" value="ECO:0007669"/>
    <property type="project" value="UniProtKB-KW"/>
</dbReference>
<dbReference type="InterPro" id="IPR017961">
    <property type="entry name" value="DNA_pol_Y-fam_little_finger"/>
</dbReference>
<keyword evidence="12" id="KW-0539">Nucleus</keyword>
<dbReference type="Pfam" id="PF11799">
    <property type="entry name" value="IMS_C"/>
    <property type="match status" value="1"/>
</dbReference>
<dbReference type="Gene3D" id="3.40.50.10190">
    <property type="entry name" value="BRCT domain"/>
    <property type="match status" value="1"/>
</dbReference>
<sequence>MTSSGPSATAEGSDDPALDLALADFDPDTTLASSSLNPPRTADTTARPPQGTKRAAANDEIDYREQQFYEPVKFGEFGKYMRNKRKKLQVQNKAMLENGEEKPQILRGLRVYINGFTDGVTLPELIELLVQHGGEYVPYLDKKSLVTHIVASNLTPSKRKEFASYKVVKHDWLVESVKARKLLDWREFSLLAPPKSAPAPVATTSTAAPGAGSLAAETAARLGTQTGQMSLFSMGVGKGGDGVTQTGRGRDKDSDAVIKPRTETIETLSERGARLAKEALKAQSASAANPFFRPRSTVNVDDGARPPSRPTTPKKPRKFVAGEAPDIFPPPERIAANLPATTDSPGKPNAITHSWLPQTERSERTNALLQDADWLSKHTASSADFLEGYFAQSRLHWISTFKEELKVIMAGKQQSVVRPARKKKLTGRASDGRTIFHVDFDCFFVSAGLTTRPELRGKPVAVCHAKGDADAASSTSEIASCSYEARSCGVKNGMSLGRARELCPDIQTMPFEFDLYRSITLAFYDILLAHASYLQIVSMDECLMEVDVPPTVFRDQDPAMDLARKLRADILDATGCQASIGISHNILLARLAMRKAKPASAFHLFPEDVDEFLLPLDVDSLPGIGWSLRDKLKKELNVETVGDLRRVPPYKLARTIGPENGKKFAAFAQGVDDRELEVGKPRQSVSTEVNYGIRFPPGRNDLVEQFMRNLGAETAKRLRAQGLQARQLTLKVMTRHPDAPIDTPKFLGHGYCNTENKVSTITGKSGGATDDSDVVGETAWKLMRSMQAPAHELRGIGIQLSKLEKDGIPVDVVREKGQSTLSFQPSIKKPSAPAVLPPNSPRQPAVDEAIPPQLAAVTISSSPKETARPASGLRRREESQAAPALRKEPSTIILDSDSDTEEIASRAPPPPPPARLSTGPLRQRTRRTRTPDPYIPSMFRPTKKAVAPPPPTASQVTDAELSYYGIDPETYRTLDRDLRVEVLRDARRSKPPPTKEKLEGFARKETTPPMGAKGPPVDELPAPKAPPAVIVLPPSPSELTDSQIAAMQYDPSMFRALGKSTQLEQIEVHKARQKRLVVGDRPKRESIDASGPRLRAPVKDVAVRIPPRFQGKVELSDVLDRVENWVQLAKSDGPDNDDLDALGRYVEKCASRDKGHDLKKATDVLRWWGCVLEQEFGQRGAEDVGTTASHWWEGLEQVQERLEWLVLKESGSRLRF</sequence>
<dbReference type="InterPro" id="IPR036775">
    <property type="entry name" value="DNA_pol_Y-fam_lit_finger_sf"/>
</dbReference>
<dbReference type="GO" id="GO:0017125">
    <property type="term" value="F:deoxycytidyl transferase activity"/>
    <property type="evidence" value="ECO:0007669"/>
    <property type="project" value="TreeGrafter"/>
</dbReference>
<dbReference type="CDD" id="cd17719">
    <property type="entry name" value="BRCT_Rev1"/>
    <property type="match status" value="1"/>
</dbReference>
<feature type="compositionally biased region" description="Basic and acidic residues" evidence="13">
    <location>
        <begin position="874"/>
        <end position="889"/>
    </location>
</feature>
<dbReference type="GO" id="GO:0046872">
    <property type="term" value="F:metal ion binding"/>
    <property type="evidence" value="ECO:0007669"/>
    <property type="project" value="UniProtKB-KW"/>
</dbReference>
<evidence type="ECO:0000313" key="16">
    <source>
        <dbReference type="EMBL" id="CDR48859.1"/>
    </source>
</evidence>
<keyword evidence="7" id="KW-0479">Metal-binding</keyword>
<dbReference type="GO" id="GO:0005634">
    <property type="term" value="C:nucleus"/>
    <property type="evidence" value="ECO:0007669"/>
    <property type="project" value="UniProtKB-SubCell"/>
</dbReference>
<dbReference type="InterPro" id="IPR031991">
    <property type="entry name" value="Rev1_C"/>
</dbReference>
<evidence type="ECO:0000259" key="14">
    <source>
        <dbReference type="PROSITE" id="PS50172"/>
    </source>
</evidence>
<feature type="domain" description="UmuC" evidence="15">
    <location>
        <begin position="435"/>
        <end position="625"/>
    </location>
</feature>
<dbReference type="Gene3D" id="3.30.70.270">
    <property type="match status" value="1"/>
</dbReference>
<evidence type="ECO:0000256" key="9">
    <source>
        <dbReference type="ARBA" id="ARBA00022842"/>
    </source>
</evidence>
<dbReference type="InterPro" id="IPR053848">
    <property type="entry name" value="IMS_HHH_1"/>
</dbReference>
<feature type="compositionally biased region" description="Low complexity" evidence="13">
    <location>
        <begin position="18"/>
        <end position="49"/>
    </location>
</feature>
<keyword evidence="9" id="KW-0460">Magnesium</keyword>
<gene>
    <name evidence="16" type="ORF">RHTO0S_21e00386g</name>
</gene>
<dbReference type="PROSITE" id="PS50172">
    <property type="entry name" value="BRCT"/>
    <property type="match status" value="1"/>
</dbReference>
<dbReference type="FunFam" id="3.30.1490.100:FF:000001">
    <property type="entry name" value="DNA repair protein REV1"/>
    <property type="match status" value="1"/>
</dbReference>
<dbReference type="Gene3D" id="6.10.250.1490">
    <property type="match status" value="1"/>
</dbReference>
<protein>
    <recommendedName>
        <fullName evidence="3">DNA repair protein REV1</fullName>
    </recommendedName>
</protein>
<dbReference type="Gene3D" id="3.30.1490.100">
    <property type="entry name" value="DNA polymerase, Y-family, little finger domain"/>
    <property type="match status" value="1"/>
</dbReference>
<dbReference type="Pfam" id="PF16727">
    <property type="entry name" value="REV1_C"/>
    <property type="match status" value="1"/>
</dbReference>
<dbReference type="InterPro" id="IPR043128">
    <property type="entry name" value="Rev_trsase/Diguanyl_cyclase"/>
</dbReference>
<keyword evidence="4" id="KW-0237">DNA synthesis</keyword>
<evidence type="ECO:0000256" key="13">
    <source>
        <dbReference type="SAM" id="MobiDB-lite"/>
    </source>
</evidence>